<protein>
    <recommendedName>
        <fullName evidence="5">Armadillo repeat-containing protein gudu</fullName>
    </recommendedName>
</protein>
<evidence type="ECO:0000256" key="2">
    <source>
        <dbReference type="SAM" id="MobiDB-lite"/>
    </source>
</evidence>
<feature type="repeat" description="ARM" evidence="1">
    <location>
        <begin position="498"/>
        <end position="540"/>
    </location>
</feature>
<name>A0ABD2MNF8_9CUCU</name>
<dbReference type="EMBL" id="JABFTP020000021">
    <property type="protein sequence ID" value="KAL3267887.1"/>
    <property type="molecule type" value="Genomic_DNA"/>
</dbReference>
<feature type="repeat" description="ARM" evidence="1">
    <location>
        <begin position="371"/>
        <end position="415"/>
    </location>
</feature>
<dbReference type="PROSITE" id="PS50176">
    <property type="entry name" value="ARM_REPEAT"/>
    <property type="match status" value="2"/>
</dbReference>
<dbReference type="SUPFAM" id="SSF48371">
    <property type="entry name" value="ARM repeat"/>
    <property type="match status" value="2"/>
</dbReference>
<dbReference type="AlphaFoldDB" id="A0ABD2MNF8"/>
<dbReference type="PANTHER" id="PTHR46241:SF1">
    <property type="entry name" value="OUTER DYNEIN ARM-DOCKING COMPLEX SUBUNIT 2"/>
    <property type="match status" value="1"/>
</dbReference>
<dbReference type="InterPro" id="IPR000225">
    <property type="entry name" value="Armadillo"/>
</dbReference>
<sequence length="674" mass="74615">MTTATLRSSSSSSDEDVLSKLQPKEVIIDDRTDSEEHEESSSSSEEEIEYTRPAFSIPPEYWHIQKLIKFLKTGNQAATTVALCCLKDHDLTHEVHQFAVQDCGGMEVLVNLLETKDLNCKLGTLGILVEMAQNGAIRKCLVDLGCMPLLVKNLSEPSTDLKILIGEVMYYLGFVPKARKDARHYDGIQLLVDLLEVDEKTLRTPARDLAPDQEEIVRLARASVRALWTLSKSQKNMHIMMKSGCVPLMAKLLGCVHTDVMIPTLGALSQCVVLPSFQLAVCTEKMVDDIVKNLFEGNESVQRYCCETIFYAAEDAETRDMVRQAGGLRPLVSIISEPSNRSDKDLLAAATGAIWKTAITPENVRQFDKLQAINVLVKLLESPDEDERVLSNVVGALCEFLKFSHNRDVLRRSGGIPYIVNLLNYTYQPLLENLPMVLRECAQDEDSMKIIEDVDGVRLIWSLLKNKSLKVQANAAWCLVPCIRNAQDSGEMVRSFVGGLEIIVELLKSDDVKVLACVCAAIAEVAKDTENLAVISDHGVVPRLVDLISTEDVFLREHLCSAIAYCCAWGANCKMFGRLGAITPLVGYMADNHEKVNTTAAIALHHLSENPFNCITMHESGVVIFLLRSVTSDDHELQEAAAGCLANIRKLALEAETTHLIRKRVSSSSDENED</sequence>
<dbReference type="SMART" id="SM00185">
    <property type="entry name" value="ARM"/>
    <property type="match status" value="12"/>
</dbReference>
<evidence type="ECO:0008006" key="5">
    <source>
        <dbReference type="Google" id="ProtNLM"/>
    </source>
</evidence>
<dbReference type="PANTHER" id="PTHR46241">
    <property type="entry name" value="ARMADILLO REPEAT-CONTAINING PROTEIN 4 ARMC4"/>
    <property type="match status" value="1"/>
</dbReference>
<feature type="compositionally biased region" description="Basic and acidic residues" evidence="2">
    <location>
        <begin position="22"/>
        <end position="31"/>
    </location>
</feature>
<dbReference type="InterPro" id="IPR011989">
    <property type="entry name" value="ARM-like"/>
</dbReference>
<organism evidence="3 4">
    <name type="scientific">Cryptolaemus montrouzieri</name>
    <dbReference type="NCBI Taxonomy" id="559131"/>
    <lineage>
        <taxon>Eukaryota</taxon>
        <taxon>Metazoa</taxon>
        <taxon>Ecdysozoa</taxon>
        <taxon>Arthropoda</taxon>
        <taxon>Hexapoda</taxon>
        <taxon>Insecta</taxon>
        <taxon>Pterygota</taxon>
        <taxon>Neoptera</taxon>
        <taxon>Endopterygota</taxon>
        <taxon>Coleoptera</taxon>
        <taxon>Polyphaga</taxon>
        <taxon>Cucujiformia</taxon>
        <taxon>Coccinelloidea</taxon>
        <taxon>Coccinellidae</taxon>
        <taxon>Scymninae</taxon>
        <taxon>Scymnini</taxon>
        <taxon>Cryptolaemus</taxon>
    </lineage>
</organism>
<comment type="caution">
    <text evidence="3">The sequence shown here is derived from an EMBL/GenBank/DDBJ whole genome shotgun (WGS) entry which is preliminary data.</text>
</comment>
<evidence type="ECO:0000256" key="1">
    <source>
        <dbReference type="PROSITE-ProRule" id="PRU00259"/>
    </source>
</evidence>
<evidence type="ECO:0000313" key="4">
    <source>
        <dbReference type="Proteomes" id="UP001516400"/>
    </source>
</evidence>
<accession>A0ABD2MNF8</accession>
<feature type="compositionally biased region" description="Acidic residues" evidence="2">
    <location>
        <begin position="32"/>
        <end position="48"/>
    </location>
</feature>
<feature type="region of interest" description="Disordered" evidence="2">
    <location>
        <begin position="1"/>
        <end position="50"/>
    </location>
</feature>
<keyword evidence="4" id="KW-1185">Reference proteome</keyword>
<reference evidence="3 4" key="1">
    <citation type="journal article" date="2021" name="BMC Biol.">
        <title>Horizontally acquired antibacterial genes associated with adaptive radiation of ladybird beetles.</title>
        <authorList>
            <person name="Li H.S."/>
            <person name="Tang X.F."/>
            <person name="Huang Y.H."/>
            <person name="Xu Z.Y."/>
            <person name="Chen M.L."/>
            <person name="Du X.Y."/>
            <person name="Qiu B.Y."/>
            <person name="Chen P.T."/>
            <person name="Zhang W."/>
            <person name="Slipinski A."/>
            <person name="Escalona H.E."/>
            <person name="Waterhouse R.M."/>
            <person name="Zwick A."/>
            <person name="Pang H."/>
        </authorList>
    </citation>
    <scope>NUCLEOTIDE SEQUENCE [LARGE SCALE GENOMIC DNA]</scope>
    <source>
        <strain evidence="3">SYSU2018</strain>
    </source>
</reference>
<dbReference type="Proteomes" id="UP001516400">
    <property type="component" value="Unassembled WGS sequence"/>
</dbReference>
<gene>
    <name evidence="3" type="ORF">HHI36_007027</name>
</gene>
<proteinExistence type="predicted"/>
<dbReference type="InterPro" id="IPR016024">
    <property type="entry name" value="ARM-type_fold"/>
</dbReference>
<evidence type="ECO:0000313" key="3">
    <source>
        <dbReference type="EMBL" id="KAL3267887.1"/>
    </source>
</evidence>
<dbReference type="Gene3D" id="1.25.10.10">
    <property type="entry name" value="Leucine-rich Repeat Variant"/>
    <property type="match status" value="4"/>
</dbReference>